<sequence>MRELFDLAGMNGDCLGNVKLNSVASLTEDFAGQRKDERLQNKVTGPA</sequence>
<dbReference type="EMBL" id="JYNE01000028">
    <property type="protein sequence ID" value="KNH00968.1"/>
    <property type="molecule type" value="Genomic_DNA"/>
</dbReference>
<organism evidence="1 2">
    <name type="scientific">Qipengyuania citrea LAMA 915</name>
    <dbReference type="NCBI Taxonomy" id="1306953"/>
    <lineage>
        <taxon>Bacteria</taxon>
        <taxon>Pseudomonadati</taxon>
        <taxon>Pseudomonadota</taxon>
        <taxon>Alphaproteobacteria</taxon>
        <taxon>Sphingomonadales</taxon>
        <taxon>Erythrobacteraceae</taxon>
        <taxon>Qipengyuania</taxon>
    </lineage>
</organism>
<accession>A0A0L1KAL3</accession>
<keyword evidence="1" id="KW-0808">Transferase</keyword>
<keyword evidence="1" id="KW-0418">Kinase</keyword>
<reference evidence="1" key="1">
    <citation type="submission" date="2015-02" db="EMBL/GenBank/DDBJ databases">
        <authorList>
            <person name="Chooi Y.-H."/>
        </authorList>
    </citation>
    <scope>NUCLEOTIDE SEQUENCE [LARGE SCALE GENOMIC DNA]</scope>
    <source>
        <strain evidence="1">LAMA 915</strain>
    </source>
</reference>
<gene>
    <name evidence="1" type="ORF">J121_1595</name>
</gene>
<proteinExistence type="predicted"/>
<dbReference type="Proteomes" id="UP000037446">
    <property type="component" value="Unassembled WGS sequence"/>
</dbReference>
<dbReference type="GO" id="GO:0016301">
    <property type="term" value="F:kinase activity"/>
    <property type="evidence" value="ECO:0007669"/>
    <property type="project" value="UniProtKB-KW"/>
</dbReference>
<dbReference type="AlphaFoldDB" id="A0A0L1KAL3"/>
<protein>
    <submittedName>
        <fullName evidence="1">Sensor histidine kinase</fullName>
    </submittedName>
</protein>
<name>A0A0L1KAL3_9SPHN</name>
<comment type="caution">
    <text evidence="1">The sequence shown here is derived from an EMBL/GenBank/DDBJ whole genome shotgun (WGS) entry which is preliminary data.</text>
</comment>
<evidence type="ECO:0000313" key="1">
    <source>
        <dbReference type="EMBL" id="KNH00968.1"/>
    </source>
</evidence>
<evidence type="ECO:0000313" key="2">
    <source>
        <dbReference type="Proteomes" id="UP000037446"/>
    </source>
</evidence>